<feature type="compositionally biased region" description="Low complexity" evidence="1">
    <location>
        <begin position="66"/>
        <end position="86"/>
    </location>
</feature>
<feature type="region of interest" description="Disordered" evidence="1">
    <location>
        <begin position="437"/>
        <end position="462"/>
    </location>
</feature>
<accession>A0A4Y7THK9</accession>
<evidence type="ECO:0008006" key="4">
    <source>
        <dbReference type="Google" id="ProtNLM"/>
    </source>
</evidence>
<keyword evidence="3" id="KW-1185">Reference proteome</keyword>
<dbReference type="Proteomes" id="UP000298030">
    <property type="component" value="Unassembled WGS sequence"/>
</dbReference>
<dbReference type="STRING" id="71717.A0A4Y7THK9"/>
<feature type="region of interest" description="Disordered" evidence="1">
    <location>
        <begin position="476"/>
        <end position="531"/>
    </location>
</feature>
<name>A0A4Y7THK9_COPMI</name>
<feature type="compositionally biased region" description="Basic and acidic residues" evidence="1">
    <location>
        <begin position="511"/>
        <end position="524"/>
    </location>
</feature>
<feature type="compositionally biased region" description="Low complexity" evidence="1">
    <location>
        <begin position="486"/>
        <end position="501"/>
    </location>
</feature>
<dbReference type="EMBL" id="QPFP01000011">
    <property type="protein sequence ID" value="TEB33665.1"/>
    <property type="molecule type" value="Genomic_DNA"/>
</dbReference>
<feature type="region of interest" description="Disordered" evidence="1">
    <location>
        <begin position="66"/>
        <end position="98"/>
    </location>
</feature>
<organism evidence="2 3">
    <name type="scientific">Coprinellus micaceus</name>
    <name type="common">Glistening ink-cap mushroom</name>
    <name type="synonym">Coprinus micaceus</name>
    <dbReference type="NCBI Taxonomy" id="71717"/>
    <lineage>
        <taxon>Eukaryota</taxon>
        <taxon>Fungi</taxon>
        <taxon>Dikarya</taxon>
        <taxon>Basidiomycota</taxon>
        <taxon>Agaricomycotina</taxon>
        <taxon>Agaricomycetes</taxon>
        <taxon>Agaricomycetidae</taxon>
        <taxon>Agaricales</taxon>
        <taxon>Agaricineae</taxon>
        <taxon>Psathyrellaceae</taxon>
        <taxon>Coprinellus</taxon>
    </lineage>
</organism>
<evidence type="ECO:0000313" key="2">
    <source>
        <dbReference type="EMBL" id="TEB33665.1"/>
    </source>
</evidence>
<proteinExistence type="predicted"/>
<feature type="compositionally biased region" description="Low complexity" evidence="1">
    <location>
        <begin position="447"/>
        <end position="461"/>
    </location>
</feature>
<evidence type="ECO:0000256" key="1">
    <source>
        <dbReference type="SAM" id="MobiDB-lite"/>
    </source>
</evidence>
<gene>
    <name evidence="2" type="ORF">FA13DRAFT_1812302</name>
</gene>
<protein>
    <recommendedName>
        <fullName evidence="4">Integrase zinc-binding domain-containing protein</fullName>
    </recommendedName>
</protein>
<dbReference type="AlphaFoldDB" id="A0A4Y7THK9"/>
<reference evidence="2 3" key="1">
    <citation type="journal article" date="2019" name="Nat. Ecol. Evol.">
        <title>Megaphylogeny resolves global patterns of mushroom evolution.</title>
        <authorList>
            <person name="Varga T."/>
            <person name="Krizsan K."/>
            <person name="Foldi C."/>
            <person name="Dima B."/>
            <person name="Sanchez-Garcia M."/>
            <person name="Sanchez-Ramirez S."/>
            <person name="Szollosi G.J."/>
            <person name="Szarkandi J.G."/>
            <person name="Papp V."/>
            <person name="Albert L."/>
            <person name="Andreopoulos W."/>
            <person name="Angelini C."/>
            <person name="Antonin V."/>
            <person name="Barry K.W."/>
            <person name="Bougher N.L."/>
            <person name="Buchanan P."/>
            <person name="Buyck B."/>
            <person name="Bense V."/>
            <person name="Catcheside P."/>
            <person name="Chovatia M."/>
            <person name="Cooper J."/>
            <person name="Damon W."/>
            <person name="Desjardin D."/>
            <person name="Finy P."/>
            <person name="Geml J."/>
            <person name="Haridas S."/>
            <person name="Hughes K."/>
            <person name="Justo A."/>
            <person name="Karasinski D."/>
            <person name="Kautmanova I."/>
            <person name="Kiss B."/>
            <person name="Kocsube S."/>
            <person name="Kotiranta H."/>
            <person name="LaButti K.M."/>
            <person name="Lechner B.E."/>
            <person name="Liimatainen K."/>
            <person name="Lipzen A."/>
            <person name="Lukacs Z."/>
            <person name="Mihaltcheva S."/>
            <person name="Morgado L.N."/>
            <person name="Niskanen T."/>
            <person name="Noordeloos M.E."/>
            <person name="Ohm R.A."/>
            <person name="Ortiz-Santana B."/>
            <person name="Ovrebo C."/>
            <person name="Racz N."/>
            <person name="Riley R."/>
            <person name="Savchenko A."/>
            <person name="Shiryaev A."/>
            <person name="Soop K."/>
            <person name="Spirin V."/>
            <person name="Szebenyi C."/>
            <person name="Tomsovsky M."/>
            <person name="Tulloss R.E."/>
            <person name="Uehling J."/>
            <person name="Grigoriev I.V."/>
            <person name="Vagvolgyi C."/>
            <person name="Papp T."/>
            <person name="Martin F.M."/>
            <person name="Miettinen O."/>
            <person name="Hibbett D.S."/>
            <person name="Nagy L.G."/>
        </authorList>
    </citation>
    <scope>NUCLEOTIDE SEQUENCE [LARGE SCALE GENOMIC DNA]</scope>
    <source>
        <strain evidence="2 3">FP101781</strain>
    </source>
</reference>
<comment type="caution">
    <text evidence="2">The sequence shown here is derived from an EMBL/GenBank/DDBJ whole genome shotgun (WGS) entry which is preliminary data.</text>
</comment>
<dbReference type="OrthoDB" id="2499658at2759"/>
<sequence length="564" mass="60044">MGAPATAARQDLRAHSKHYTWVPKDLVSNFIKACPTCIMKKCGNMDVTSSQIPHLMAEADKLSTQSAASAHSRSSARLISSSVTSGSRHRSAVAQEEAGVIRSSRRRIPTIEGRNEPISAGSLLGFPDGGNVYMKMPASSFASGLPNLPNLQDAASLVSNPWSLIGSGHSGSHHPGLTLAPLMALENEPTTHDGAPSMAGLTTSISMQQPQSHHSSPHLGGNQFQYHQPMVREVSLYKGLPNGWQYRHDDFETAHASSWTPSVSGTLRRIWLTSSCLASARAPPRMEITRGRVFLTSLVCGVPDQFRGMAKEEDEEELSVSIFPMLLGQTVDPSPLFYQHQHHLTDTLEYPMPPAMMRHMDLSDSCLPSALRDFHQSLGSPSLDVVPNQGAFMPPIDPDLLGMSSDGIMAELNTEAGELGSLEQGQPLVDHSDLYDAAPSQEEESTAAELSTSSTVTSLSSRRAQVLPRLDLSFVHTPDLKDGAGSKSSPTSSLNSASTTSDAETPLETPVDMKPRKEMAKGDDPFGGEGATVKMPAMDAIAGVGGVEEGEGLVSGAGSAISAF</sequence>
<evidence type="ECO:0000313" key="3">
    <source>
        <dbReference type="Proteomes" id="UP000298030"/>
    </source>
</evidence>